<dbReference type="GO" id="GO:0072686">
    <property type="term" value="C:mitotic spindle"/>
    <property type="evidence" value="ECO:0007669"/>
    <property type="project" value="InterPro"/>
</dbReference>
<protein>
    <recommendedName>
        <fullName evidence="16">DASH complex subunit DAD3</fullName>
    </recommendedName>
    <alternativeName>
        <fullName evidence="17">Outer kinetochore protein DAD3</fullName>
    </alternativeName>
</protein>
<keyword evidence="12" id="KW-0206">Cytoskeleton</keyword>
<evidence type="ECO:0000256" key="10">
    <source>
        <dbReference type="ARBA" id="ARBA00022829"/>
    </source>
</evidence>
<dbReference type="GO" id="GO:0005874">
    <property type="term" value="C:microtubule"/>
    <property type="evidence" value="ECO:0007669"/>
    <property type="project" value="UniProtKB-KW"/>
</dbReference>
<evidence type="ECO:0000256" key="9">
    <source>
        <dbReference type="ARBA" id="ARBA00022776"/>
    </source>
</evidence>
<evidence type="ECO:0000256" key="4">
    <source>
        <dbReference type="ARBA" id="ARBA00006277"/>
    </source>
</evidence>
<dbReference type="GO" id="GO:0042729">
    <property type="term" value="C:DASH complex"/>
    <property type="evidence" value="ECO:0007669"/>
    <property type="project" value="InterPro"/>
</dbReference>
<evidence type="ECO:0000313" key="20">
    <source>
        <dbReference type="Proteomes" id="UP001204833"/>
    </source>
</evidence>
<dbReference type="PANTHER" id="PTHR28017:SF1">
    <property type="entry name" value="DASH COMPLEX SUBUNIT DAD3"/>
    <property type="match status" value="1"/>
</dbReference>
<dbReference type="GO" id="GO:0051010">
    <property type="term" value="F:microtubule plus-end binding"/>
    <property type="evidence" value="ECO:0007669"/>
    <property type="project" value="TreeGrafter"/>
</dbReference>
<comment type="caution">
    <text evidence="19">The sequence shown here is derived from an EMBL/GenBank/DDBJ whole genome shotgun (WGS) entry which is preliminary data.</text>
</comment>
<dbReference type="PANTHER" id="PTHR28017">
    <property type="entry name" value="DASH COMPLEX SUBUNIT DAD3"/>
    <property type="match status" value="1"/>
</dbReference>
<evidence type="ECO:0000256" key="2">
    <source>
        <dbReference type="ARBA" id="ARBA00004186"/>
    </source>
</evidence>
<dbReference type="GO" id="GO:0051301">
    <property type="term" value="P:cell division"/>
    <property type="evidence" value="ECO:0007669"/>
    <property type="project" value="UniProtKB-KW"/>
</dbReference>
<evidence type="ECO:0000256" key="14">
    <source>
        <dbReference type="ARBA" id="ARBA00023306"/>
    </source>
</evidence>
<evidence type="ECO:0000256" key="8">
    <source>
        <dbReference type="ARBA" id="ARBA00022701"/>
    </source>
</evidence>
<evidence type="ECO:0000256" key="17">
    <source>
        <dbReference type="ARBA" id="ARBA00044305"/>
    </source>
</evidence>
<dbReference type="Pfam" id="PF08656">
    <property type="entry name" value="DASH_Dad3"/>
    <property type="match status" value="1"/>
</dbReference>
<evidence type="ECO:0000256" key="12">
    <source>
        <dbReference type="ARBA" id="ARBA00023212"/>
    </source>
</evidence>
<gene>
    <name evidence="19" type="ORF">KGF57_002345</name>
</gene>
<dbReference type="Proteomes" id="UP001204833">
    <property type="component" value="Unassembled WGS sequence"/>
</dbReference>
<keyword evidence="14" id="KW-0131">Cell cycle</keyword>
<evidence type="ECO:0000256" key="11">
    <source>
        <dbReference type="ARBA" id="ARBA00022838"/>
    </source>
</evidence>
<dbReference type="RefSeq" id="XP_051609254.1">
    <property type="nucleotide sequence ID" value="XM_051751649.1"/>
</dbReference>
<evidence type="ECO:0000256" key="16">
    <source>
        <dbReference type="ARBA" id="ARBA00044179"/>
    </source>
</evidence>
<dbReference type="AlphaFoldDB" id="A0AAD5FYX4"/>
<dbReference type="GeneID" id="76150404"/>
<keyword evidence="15" id="KW-0137">Centromere</keyword>
<sequence length="127" mass="14038">MDVDYTTKSNLTELEAAVLTEYQNINSTLIKLNQGLKSLTNKDDLDGGESIRSVEALRQMETKLSLIYTFFKGAVYTLYADEGGDVEEEVYGDERGNTSEDENETTGLDGMDEDDKGTNELSSISNT</sequence>
<keyword evidence="8" id="KW-0493">Microtubule</keyword>
<keyword evidence="11" id="KW-0995">Kinetochore</keyword>
<evidence type="ECO:0000256" key="7">
    <source>
        <dbReference type="ARBA" id="ARBA00022618"/>
    </source>
</evidence>
<comment type="similarity">
    <text evidence="4">Belongs to the DASH complex DAD3 family.</text>
</comment>
<keyword evidence="9" id="KW-0498">Mitosis</keyword>
<dbReference type="InterPro" id="IPR013965">
    <property type="entry name" value="DASH_Dad3"/>
</dbReference>
<keyword evidence="5" id="KW-0158">Chromosome</keyword>
<accession>A0AAD5FYX4</accession>
<keyword evidence="13" id="KW-0539">Nucleus</keyword>
<name>A0AAD5FYX4_9ASCO</name>
<reference evidence="19 20" key="1">
    <citation type="journal article" date="2022" name="DNA Res.">
        <title>Genome analysis of five recently described species of the CUG-Ser clade uncovers Candida theae as a new hybrid lineage with pathogenic potential in the Candida parapsilosis species complex.</title>
        <authorList>
            <person name="Mixao V."/>
            <person name="Del Olmo V."/>
            <person name="Hegedusova E."/>
            <person name="Saus E."/>
            <person name="Pryszcz L."/>
            <person name="Cillingova A."/>
            <person name="Nosek J."/>
            <person name="Gabaldon T."/>
        </authorList>
    </citation>
    <scope>NUCLEOTIDE SEQUENCE [LARGE SCALE GENOMIC DNA]</scope>
    <source>
        <strain evidence="19 20">CBS 12239</strain>
    </source>
</reference>
<evidence type="ECO:0000256" key="13">
    <source>
        <dbReference type="ARBA" id="ARBA00023242"/>
    </source>
</evidence>
<dbReference type="EMBL" id="JAIHNG010000115">
    <property type="protein sequence ID" value="KAI5958911.1"/>
    <property type="molecule type" value="Genomic_DNA"/>
</dbReference>
<proteinExistence type="inferred from homology"/>
<organism evidence="19 20">
    <name type="scientific">Candida theae</name>
    <dbReference type="NCBI Taxonomy" id="1198502"/>
    <lineage>
        <taxon>Eukaryota</taxon>
        <taxon>Fungi</taxon>
        <taxon>Dikarya</taxon>
        <taxon>Ascomycota</taxon>
        <taxon>Saccharomycotina</taxon>
        <taxon>Pichiomycetes</taxon>
        <taxon>Debaryomycetaceae</taxon>
        <taxon>Candida/Lodderomyces clade</taxon>
        <taxon>Candida</taxon>
    </lineage>
</organism>
<evidence type="ECO:0000256" key="1">
    <source>
        <dbReference type="ARBA" id="ARBA00004123"/>
    </source>
</evidence>
<keyword evidence="20" id="KW-1185">Reference proteome</keyword>
<feature type="region of interest" description="Disordered" evidence="18">
    <location>
        <begin position="87"/>
        <end position="127"/>
    </location>
</feature>
<evidence type="ECO:0000256" key="18">
    <source>
        <dbReference type="SAM" id="MobiDB-lite"/>
    </source>
</evidence>
<keyword evidence="6" id="KW-0963">Cytoplasm</keyword>
<evidence type="ECO:0000256" key="3">
    <source>
        <dbReference type="ARBA" id="ARBA00004629"/>
    </source>
</evidence>
<comment type="subcellular location">
    <subcellularLocation>
        <location evidence="3">Chromosome</location>
        <location evidence="3">Centromere</location>
        <location evidence="3">Kinetochore</location>
    </subcellularLocation>
    <subcellularLocation>
        <location evidence="2">Cytoplasm</location>
        <location evidence="2">Cytoskeleton</location>
        <location evidence="2">Spindle</location>
    </subcellularLocation>
    <subcellularLocation>
        <location evidence="1">Nucleus</location>
    </subcellularLocation>
</comment>
<keyword evidence="10" id="KW-0159">Chromosome partition</keyword>
<evidence type="ECO:0000256" key="15">
    <source>
        <dbReference type="ARBA" id="ARBA00023328"/>
    </source>
</evidence>
<evidence type="ECO:0000256" key="6">
    <source>
        <dbReference type="ARBA" id="ARBA00022490"/>
    </source>
</evidence>
<evidence type="ECO:0000256" key="5">
    <source>
        <dbReference type="ARBA" id="ARBA00022454"/>
    </source>
</evidence>
<evidence type="ECO:0000313" key="19">
    <source>
        <dbReference type="EMBL" id="KAI5958911.1"/>
    </source>
</evidence>
<dbReference type="GO" id="GO:0008608">
    <property type="term" value="P:attachment of spindle microtubules to kinetochore"/>
    <property type="evidence" value="ECO:0007669"/>
    <property type="project" value="InterPro"/>
</dbReference>
<keyword evidence="7" id="KW-0132">Cell division</keyword>
<feature type="compositionally biased region" description="Acidic residues" evidence="18">
    <location>
        <begin position="99"/>
        <end position="115"/>
    </location>
</feature>